<dbReference type="Proteomes" id="UP000887560">
    <property type="component" value="Unplaced"/>
</dbReference>
<keyword evidence="1" id="KW-1185">Reference proteome</keyword>
<sequence length="179" mass="21044">MVPLFSIDPVSIEEIYLKMIFNKDKNYVNSEEFLSEYMKLGCYLILKSMRSMREEINISIKGKQSIVESKSTKKVGKSSLENLLSPEPKNPYNPWAKMSKQTLNKIFQNNEKMDDFNRDIEDAIKLFSHNTNIQLQDYAYLVGRYIGLIKSLDKLRGNEDKEENLEKFTNEQIQLLHYK</sequence>
<evidence type="ECO:0000313" key="2">
    <source>
        <dbReference type="WBParaSite" id="scf7180000418124.g2104"/>
    </source>
</evidence>
<name>A0A915NFR5_9BILA</name>
<organism evidence="1 2">
    <name type="scientific">Meloidogyne floridensis</name>
    <dbReference type="NCBI Taxonomy" id="298350"/>
    <lineage>
        <taxon>Eukaryota</taxon>
        <taxon>Metazoa</taxon>
        <taxon>Ecdysozoa</taxon>
        <taxon>Nematoda</taxon>
        <taxon>Chromadorea</taxon>
        <taxon>Rhabditida</taxon>
        <taxon>Tylenchina</taxon>
        <taxon>Tylenchomorpha</taxon>
        <taxon>Tylenchoidea</taxon>
        <taxon>Meloidogynidae</taxon>
        <taxon>Meloidogyninae</taxon>
        <taxon>Meloidogyne</taxon>
    </lineage>
</organism>
<dbReference type="AlphaFoldDB" id="A0A915NFR5"/>
<dbReference type="WBParaSite" id="scf7180000418124.g2104">
    <property type="protein sequence ID" value="scf7180000418124.g2104"/>
    <property type="gene ID" value="scf7180000418124.g2104"/>
</dbReference>
<evidence type="ECO:0000313" key="1">
    <source>
        <dbReference type="Proteomes" id="UP000887560"/>
    </source>
</evidence>
<accession>A0A915NFR5</accession>
<reference evidence="2" key="1">
    <citation type="submission" date="2022-11" db="UniProtKB">
        <authorList>
            <consortium name="WormBaseParasite"/>
        </authorList>
    </citation>
    <scope>IDENTIFICATION</scope>
</reference>
<proteinExistence type="predicted"/>
<protein>
    <submittedName>
        <fullName evidence="2">Uncharacterized protein</fullName>
    </submittedName>
</protein>